<accession>A0AAD7BWV1</accession>
<protein>
    <submittedName>
        <fullName evidence="2">Uncharacterized protein</fullName>
    </submittedName>
</protein>
<gene>
    <name evidence="2" type="ORF">FB45DRAFT_1057714</name>
</gene>
<feature type="region of interest" description="Disordered" evidence="1">
    <location>
        <begin position="1"/>
        <end position="25"/>
    </location>
</feature>
<sequence length="235" mass="26055">MPDYDIGNGSLSDTESNETCSDTEVQDDARAAAEEQAEREELRKFIYNLQSLWIQYAQSTPSQLQAQLAELYPRGHSTGHLWFGLAQVVRFLCYDEDLAAVDPAVVVVAAACAALTLADCDVMSAFDCIVHAVRILEVPYYVNLDRQQCQKVWNILRSQVAVVEQTAPDFFVHSARYTPQISRRIDYLKTMETCPAVATADVLFTTASPETPFTPQAGIIVPDSLSIQLSVLELT</sequence>
<name>A0AAD7BWV1_9AGAR</name>
<dbReference type="Proteomes" id="UP001221142">
    <property type="component" value="Unassembled WGS sequence"/>
</dbReference>
<evidence type="ECO:0000313" key="2">
    <source>
        <dbReference type="EMBL" id="KAJ7632672.1"/>
    </source>
</evidence>
<dbReference type="EMBL" id="JARKIF010000008">
    <property type="protein sequence ID" value="KAJ7632672.1"/>
    <property type="molecule type" value="Genomic_DNA"/>
</dbReference>
<comment type="caution">
    <text evidence="2">The sequence shown here is derived from an EMBL/GenBank/DDBJ whole genome shotgun (WGS) entry which is preliminary data.</text>
</comment>
<feature type="compositionally biased region" description="Polar residues" evidence="1">
    <location>
        <begin position="9"/>
        <end position="23"/>
    </location>
</feature>
<organism evidence="2 3">
    <name type="scientific">Roridomyces roridus</name>
    <dbReference type="NCBI Taxonomy" id="1738132"/>
    <lineage>
        <taxon>Eukaryota</taxon>
        <taxon>Fungi</taxon>
        <taxon>Dikarya</taxon>
        <taxon>Basidiomycota</taxon>
        <taxon>Agaricomycotina</taxon>
        <taxon>Agaricomycetes</taxon>
        <taxon>Agaricomycetidae</taxon>
        <taxon>Agaricales</taxon>
        <taxon>Marasmiineae</taxon>
        <taxon>Mycenaceae</taxon>
        <taxon>Roridomyces</taxon>
    </lineage>
</organism>
<evidence type="ECO:0000313" key="3">
    <source>
        <dbReference type="Proteomes" id="UP001221142"/>
    </source>
</evidence>
<reference evidence="2" key="1">
    <citation type="submission" date="2023-03" db="EMBL/GenBank/DDBJ databases">
        <title>Massive genome expansion in bonnet fungi (Mycena s.s.) driven by repeated elements and novel gene families across ecological guilds.</title>
        <authorList>
            <consortium name="Lawrence Berkeley National Laboratory"/>
            <person name="Harder C.B."/>
            <person name="Miyauchi S."/>
            <person name="Viragh M."/>
            <person name="Kuo A."/>
            <person name="Thoen E."/>
            <person name="Andreopoulos B."/>
            <person name="Lu D."/>
            <person name="Skrede I."/>
            <person name="Drula E."/>
            <person name="Henrissat B."/>
            <person name="Morin E."/>
            <person name="Kohler A."/>
            <person name="Barry K."/>
            <person name="LaButti K."/>
            <person name="Morin E."/>
            <person name="Salamov A."/>
            <person name="Lipzen A."/>
            <person name="Mereny Z."/>
            <person name="Hegedus B."/>
            <person name="Baldrian P."/>
            <person name="Stursova M."/>
            <person name="Weitz H."/>
            <person name="Taylor A."/>
            <person name="Grigoriev I.V."/>
            <person name="Nagy L.G."/>
            <person name="Martin F."/>
            <person name="Kauserud H."/>
        </authorList>
    </citation>
    <scope>NUCLEOTIDE SEQUENCE</scope>
    <source>
        <strain evidence="2">9284</strain>
    </source>
</reference>
<keyword evidence="3" id="KW-1185">Reference proteome</keyword>
<evidence type="ECO:0000256" key="1">
    <source>
        <dbReference type="SAM" id="MobiDB-lite"/>
    </source>
</evidence>
<proteinExistence type="predicted"/>
<dbReference type="AlphaFoldDB" id="A0AAD7BWV1"/>